<dbReference type="InterPro" id="IPR032675">
    <property type="entry name" value="LRR_dom_sf"/>
</dbReference>
<dbReference type="InterPro" id="IPR052109">
    <property type="entry name" value="SRRM_Domain-Containing"/>
</dbReference>
<reference evidence="4" key="2">
    <citation type="submission" date="2020-04" db="EMBL/GenBank/DDBJ databases">
        <authorList>
            <consortium name="NCBI Genome Project"/>
        </authorList>
    </citation>
    <scope>NUCLEOTIDE SEQUENCE</scope>
    <source>
        <strain evidence="4">CBS 304.34</strain>
    </source>
</reference>
<name>A0A6A6YTD9_9PEZI</name>
<feature type="compositionally biased region" description="Basic and acidic residues" evidence="1">
    <location>
        <begin position="407"/>
        <end position="417"/>
    </location>
</feature>
<dbReference type="Proteomes" id="UP000504636">
    <property type="component" value="Unplaced"/>
</dbReference>
<proteinExistence type="predicted"/>
<dbReference type="PANTHER" id="PTHR34755">
    <property type="entry name" value="SERINE/ARGININE REPETITIVE MATRIX PROTEIN 3-RELATED"/>
    <property type="match status" value="1"/>
</dbReference>
<accession>A0A6A6YTD9</accession>
<feature type="region of interest" description="Disordered" evidence="1">
    <location>
        <begin position="352"/>
        <end position="436"/>
    </location>
</feature>
<evidence type="ECO:0000313" key="4">
    <source>
        <dbReference type="RefSeq" id="XP_033578597.1"/>
    </source>
</evidence>
<dbReference type="AlphaFoldDB" id="A0A6A6YTD9"/>
<dbReference type="OrthoDB" id="5395390at2759"/>
<evidence type="ECO:0000313" key="3">
    <source>
        <dbReference type="Proteomes" id="UP000504636"/>
    </source>
</evidence>
<keyword evidence="3" id="KW-1185">Reference proteome</keyword>
<sequence>MVKRLELDVTKMPHRSPTGRAELDLTTLITPLRTLKEVEIFDPHDRPPYRQAQLTVRRLASRHYPPGLFTSLDQSGARLKGWTWNHFLLTETINSASILRMKDVHGQVSFQTLRDLVLTNFPQDLADVEDQPSQEELLASALAALPSLRAISFVSSTVVNERLLPLLPETLVSLTIANCGMLTSEVLGAYLLTHGNQLEELILNHNQALNLSFLPDLKSSCPRLEVLRMDLNYYSTFTTSRDADPKYDELLTEEEVPSWPSTLQVLDLVYLRKWSAPAAKTFFKSLIHAAAELPDLRELVLKAMVDVNWRERAAFRDEWIPRFKRVFLERSAPPSDHLVSLRAFREWKASQVAGGNGNATAQGDVSEDEMDEATTTSPIISSPSDGMESSDSDAPILPRGARRRQARGSDDIWDTKRLRSRARTSESENDTNSPQEVIVEKHVQGRCRVVDIRIDNLRPREDVFDEGDFLDSEVSGDEDWNGNEENDNDGYAW</sequence>
<feature type="region of interest" description="Disordered" evidence="1">
    <location>
        <begin position="460"/>
        <end position="493"/>
    </location>
</feature>
<feature type="compositionally biased region" description="Low complexity" evidence="1">
    <location>
        <begin position="374"/>
        <end position="393"/>
    </location>
</feature>
<dbReference type="EMBL" id="MU003698">
    <property type="protein sequence ID" value="KAF2811633.1"/>
    <property type="molecule type" value="Genomic_DNA"/>
</dbReference>
<evidence type="ECO:0000313" key="2">
    <source>
        <dbReference type="EMBL" id="KAF2811633.1"/>
    </source>
</evidence>
<reference evidence="2 4" key="1">
    <citation type="journal article" date="2020" name="Stud. Mycol.">
        <title>101 Dothideomycetes genomes: a test case for predicting lifestyles and emergence of pathogens.</title>
        <authorList>
            <person name="Haridas S."/>
            <person name="Albert R."/>
            <person name="Binder M."/>
            <person name="Bloem J."/>
            <person name="Labutti K."/>
            <person name="Salamov A."/>
            <person name="Andreopoulos B."/>
            <person name="Baker S."/>
            <person name="Barry K."/>
            <person name="Bills G."/>
            <person name="Bluhm B."/>
            <person name="Cannon C."/>
            <person name="Castanera R."/>
            <person name="Culley D."/>
            <person name="Daum C."/>
            <person name="Ezra D."/>
            <person name="Gonzalez J."/>
            <person name="Henrissat B."/>
            <person name="Kuo A."/>
            <person name="Liang C."/>
            <person name="Lipzen A."/>
            <person name="Lutzoni F."/>
            <person name="Magnuson J."/>
            <person name="Mondo S."/>
            <person name="Nolan M."/>
            <person name="Ohm R."/>
            <person name="Pangilinan J."/>
            <person name="Park H.-J."/>
            <person name="Ramirez L."/>
            <person name="Alfaro M."/>
            <person name="Sun H."/>
            <person name="Tritt A."/>
            <person name="Yoshinaga Y."/>
            <person name="Zwiers L.-H."/>
            <person name="Turgeon B."/>
            <person name="Goodwin S."/>
            <person name="Spatafora J."/>
            <person name="Crous P."/>
            <person name="Grigoriev I."/>
        </authorList>
    </citation>
    <scope>NUCLEOTIDE SEQUENCE</scope>
    <source>
        <strain evidence="2 4">CBS 304.34</strain>
    </source>
</reference>
<dbReference type="Gene3D" id="3.80.10.10">
    <property type="entry name" value="Ribonuclease Inhibitor"/>
    <property type="match status" value="1"/>
</dbReference>
<protein>
    <recommendedName>
        <fullName evidence="5">RNI-like protein</fullName>
    </recommendedName>
</protein>
<gene>
    <name evidence="2 4" type="ORF">BDZ99DRAFT_461642</name>
</gene>
<organism evidence="2">
    <name type="scientific">Mytilinidion resinicola</name>
    <dbReference type="NCBI Taxonomy" id="574789"/>
    <lineage>
        <taxon>Eukaryota</taxon>
        <taxon>Fungi</taxon>
        <taxon>Dikarya</taxon>
        <taxon>Ascomycota</taxon>
        <taxon>Pezizomycotina</taxon>
        <taxon>Dothideomycetes</taxon>
        <taxon>Pleosporomycetidae</taxon>
        <taxon>Mytilinidiales</taxon>
        <taxon>Mytilinidiaceae</taxon>
        <taxon>Mytilinidion</taxon>
    </lineage>
</organism>
<dbReference type="PANTHER" id="PTHR34755:SF4">
    <property type="entry name" value="F-BOX DOMAIN-CONTAINING PROTEIN"/>
    <property type="match status" value="1"/>
</dbReference>
<evidence type="ECO:0008006" key="5">
    <source>
        <dbReference type="Google" id="ProtNLM"/>
    </source>
</evidence>
<feature type="compositionally biased region" description="Acidic residues" evidence="1">
    <location>
        <begin position="463"/>
        <end position="493"/>
    </location>
</feature>
<evidence type="ECO:0000256" key="1">
    <source>
        <dbReference type="SAM" id="MobiDB-lite"/>
    </source>
</evidence>
<reference evidence="4" key="3">
    <citation type="submission" date="2025-04" db="UniProtKB">
        <authorList>
            <consortium name="RefSeq"/>
        </authorList>
    </citation>
    <scope>IDENTIFICATION</scope>
    <source>
        <strain evidence="4">CBS 304.34</strain>
    </source>
</reference>
<dbReference type="GeneID" id="54460559"/>
<dbReference type="RefSeq" id="XP_033578597.1">
    <property type="nucleotide sequence ID" value="XM_033719666.1"/>
</dbReference>
<dbReference type="SUPFAM" id="SSF52047">
    <property type="entry name" value="RNI-like"/>
    <property type="match status" value="1"/>
</dbReference>